<proteinExistence type="predicted"/>
<accession>A0A7W7FSZ0</accession>
<comment type="caution">
    <text evidence="3">The sequence shown here is derived from an EMBL/GenBank/DDBJ whole genome shotgun (WGS) entry which is preliminary data.</text>
</comment>
<dbReference type="InterPro" id="IPR049492">
    <property type="entry name" value="BD-FAE-like_dom"/>
</dbReference>
<dbReference type="GO" id="GO:0016787">
    <property type="term" value="F:hydrolase activity"/>
    <property type="evidence" value="ECO:0007669"/>
    <property type="project" value="UniProtKB-KW"/>
</dbReference>
<name>A0A7W7FSZ0_9PSEU</name>
<keyword evidence="4" id="KW-1185">Reference proteome</keyword>
<evidence type="ECO:0000256" key="1">
    <source>
        <dbReference type="ARBA" id="ARBA00022801"/>
    </source>
</evidence>
<dbReference type="Pfam" id="PF20434">
    <property type="entry name" value="BD-FAE"/>
    <property type="match status" value="1"/>
</dbReference>
<feature type="domain" description="BD-FAE-like" evidence="2">
    <location>
        <begin position="34"/>
        <end position="224"/>
    </location>
</feature>
<dbReference type="Proteomes" id="UP000533598">
    <property type="component" value="Unassembled WGS sequence"/>
</dbReference>
<dbReference type="SUPFAM" id="SSF53474">
    <property type="entry name" value="alpha/beta-Hydrolases"/>
    <property type="match status" value="1"/>
</dbReference>
<organism evidence="3 4">
    <name type="scientific">Crossiella cryophila</name>
    <dbReference type="NCBI Taxonomy" id="43355"/>
    <lineage>
        <taxon>Bacteria</taxon>
        <taxon>Bacillati</taxon>
        <taxon>Actinomycetota</taxon>
        <taxon>Actinomycetes</taxon>
        <taxon>Pseudonocardiales</taxon>
        <taxon>Pseudonocardiaceae</taxon>
        <taxon>Crossiella</taxon>
    </lineage>
</organism>
<evidence type="ECO:0000313" key="4">
    <source>
        <dbReference type="Proteomes" id="UP000533598"/>
    </source>
</evidence>
<keyword evidence="1" id="KW-0378">Hydrolase</keyword>
<dbReference type="Gene3D" id="3.40.50.1820">
    <property type="entry name" value="alpha/beta hydrolase"/>
    <property type="match status" value="1"/>
</dbReference>
<reference evidence="3 4" key="1">
    <citation type="submission" date="2020-08" db="EMBL/GenBank/DDBJ databases">
        <title>Sequencing the genomes of 1000 actinobacteria strains.</title>
        <authorList>
            <person name="Klenk H.-P."/>
        </authorList>
    </citation>
    <scope>NUCLEOTIDE SEQUENCE [LARGE SCALE GENOMIC DNA]</scope>
    <source>
        <strain evidence="3 4">DSM 44230</strain>
    </source>
</reference>
<dbReference type="AlphaFoldDB" id="A0A7W7FSZ0"/>
<evidence type="ECO:0000313" key="3">
    <source>
        <dbReference type="EMBL" id="MBB4677571.1"/>
    </source>
</evidence>
<dbReference type="InterPro" id="IPR050300">
    <property type="entry name" value="GDXG_lipolytic_enzyme"/>
</dbReference>
<protein>
    <submittedName>
        <fullName evidence="3">Acetyl esterase/lipase</fullName>
    </submittedName>
</protein>
<dbReference type="InterPro" id="IPR029058">
    <property type="entry name" value="AB_hydrolase_fold"/>
</dbReference>
<evidence type="ECO:0000259" key="2">
    <source>
        <dbReference type="Pfam" id="PF20434"/>
    </source>
</evidence>
<sequence>MADSRDVLTRPAPAPDRVLRYGEGPDRVIDVRYPVAEGPHPVIVVVHGGFWRAEYDRTHTGPMCAALADEGYLVATIEYHRVGQPEGGWPGTLDDVAAALDALPGLLGASADPDRVVLLGHSAGGQLAMWSASRHRLPAHNPWHLPRRPTLRGVLSLAGVLDLVLANEEQLGDGAVAGLLGGHPDSHWEHYAAADPTRLVPTGVRGILLQGLADPWVPPEVSRSYAAAAVAAGDPTELRELPGEGHYGVIDPDSAAWPEVLRALADLMA</sequence>
<dbReference type="PANTHER" id="PTHR48081">
    <property type="entry name" value="AB HYDROLASE SUPERFAMILY PROTEIN C4A8.06C"/>
    <property type="match status" value="1"/>
</dbReference>
<dbReference type="EMBL" id="JACHMH010000001">
    <property type="protein sequence ID" value="MBB4677571.1"/>
    <property type="molecule type" value="Genomic_DNA"/>
</dbReference>
<dbReference type="RefSeq" id="WP_185003499.1">
    <property type="nucleotide sequence ID" value="NZ_JACHMH010000001.1"/>
</dbReference>
<gene>
    <name evidence="3" type="ORF">HNR67_003689</name>
</gene>